<evidence type="ECO:0000313" key="2">
    <source>
        <dbReference type="Proteomes" id="UP000029858"/>
    </source>
</evidence>
<reference evidence="1 2" key="2">
    <citation type="submission" date="2014-10" db="EMBL/GenBank/DDBJ databases">
        <title>Paracoccus sanguinis sp. nov., isolated from clinical specimens of New York State patients.</title>
        <authorList>
            <person name="Mingle L.A."/>
            <person name="Cole J.A."/>
            <person name="Lapierre P."/>
            <person name="Musser K.A."/>
        </authorList>
    </citation>
    <scope>NUCLEOTIDE SEQUENCE [LARGE SCALE GENOMIC DNA]</scope>
    <source>
        <strain evidence="1 2">5503</strain>
    </source>
</reference>
<dbReference type="AlphaFoldDB" id="A0A099GNT3"/>
<dbReference type="Proteomes" id="UP000029858">
    <property type="component" value="Unassembled WGS sequence"/>
</dbReference>
<dbReference type="EMBL" id="JRKQ01000001">
    <property type="protein sequence ID" value="KGJ23738.1"/>
    <property type="molecule type" value="Genomic_DNA"/>
</dbReference>
<dbReference type="SUPFAM" id="SSF56091">
    <property type="entry name" value="DNA ligase/mRNA capping enzyme, catalytic domain"/>
    <property type="match status" value="1"/>
</dbReference>
<gene>
    <name evidence="1" type="ORF">IX56_00200</name>
</gene>
<reference evidence="1 2" key="1">
    <citation type="submission" date="2014-09" db="EMBL/GenBank/DDBJ databases">
        <authorList>
            <person name="McGinnis J.M."/>
            <person name="Wolfgang W.J."/>
        </authorList>
    </citation>
    <scope>NUCLEOTIDE SEQUENCE [LARGE SCALE GENOMIC DNA]</scope>
    <source>
        <strain evidence="1 2">5503</strain>
    </source>
</reference>
<organism evidence="1 2">
    <name type="scientific">Paracoccus sanguinis</name>
    <dbReference type="NCBI Taxonomy" id="1545044"/>
    <lineage>
        <taxon>Bacteria</taxon>
        <taxon>Pseudomonadati</taxon>
        <taxon>Pseudomonadota</taxon>
        <taxon>Alphaproteobacteria</taxon>
        <taxon>Rhodobacterales</taxon>
        <taxon>Paracoccaceae</taxon>
        <taxon>Paracoccus</taxon>
    </lineage>
</organism>
<proteinExistence type="predicted"/>
<comment type="caution">
    <text evidence="1">The sequence shown here is derived from an EMBL/GenBank/DDBJ whole genome shotgun (WGS) entry which is preliminary data.</text>
</comment>
<name>A0A099GNT3_9RHOB</name>
<evidence type="ECO:0008006" key="3">
    <source>
        <dbReference type="Google" id="ProtNLM"/>
    </source>
</evidence>
<accession>A0A099GNT3</accession>
<evidence type="ECO:0000313" key="1">
    <source>
        <dbReference type="EMBL" id="KGJ23738.1"/>
    </source>
</evidence>
<protein>
    <recommendedName>
        <fullName evidence="3">ATP-dependent DNA ligase family profile domain-containing protein</fullName>
    </recommendedName>
</protein>
<sequence length="265" mass="28090">MKIIKEMVPALPAPAAGHWDPAFRTGRWLVQEKHDGQNRPVKVAGGKVVATNRSGQAVALAPVLVASLVELERLTGPLLLNAEDLGTAGLVVFDIVSGLGITKAAGFDRRNEALDLLGSMLDPDGPIRVDVAVPLEAFVADGGHARLMSRGAEGYVLKRADAPYRPGRVAEAMRKVKFVQDATFRIAPSRAPGTRSVGIETLDGSKWVSAGNVKVPAGQPVPQPGTYADVQFVSISRHGQAVQPVFKGVRTDVGPDDCRREKLAA</sequence>
<dbReference type="RefSeq" id="WP_036706252.1">
    <property type="nucleotide sequence ID" value="NZ_JRKQ01000001.1"/>
</dbReference>